<protein>
    <submittedName>
        <fullName evidence="2">Uncharacterized protein</fullName>
    </submittedName>
</protein>
<feature type="region of interest" description="Disordered" evidence="1">
    <location>
        <begin position="43"/>
        <end position="72"/>
    </location>
</feature>
<dbReference type="Proteomes" id="UP000199062">
    <property type="component" value="Unassembled WGS sequence"/>
</dbReference>
<proteinExistence type="predicted"/>
<evidence type="ECO:0000256" key="1">
    <source>
        <dbReference type="SAM" id="MobiDB-lite"/>
    </source>
</evidence>
<dbReference type="RefSeq" id="WP_089814763.1">
    <property type="nucleotide sequence ID" value="NZ_FOZK01000001.1"/>
</dbReference>
<dbReference type="STRING" id="767519.SAMN05216559_1180"/>
<sequence length="72" mass="8211">MIRTAWARLRAWGRGWRGDRDGEDARSDPSAFSLLDASVNYSHGQSDGEAVRELQRANEHANELEDAQRNQR</sequence>
<dbReference type="EMBL" id="FOZK01000001">
    <property type="protein sequence ID" value="SFR92917.1"/>
    <property type="molecule type" value="Genomic_DNA"/>
</dbReference>
<organism evidence="2 3">
    <name type="scientific">Halomicrobium zhouii</name>
    <dbReference type="NCBI Taxonomy" id="767519"/>
    <lineage>
        <taxon>Archaea</taxon>
        <taxon>Methanobacteriati</taxon>
        <taxon>Methanobacteriota</taxon>
        <taxon>Stenosarchaea group</taxon>
        <taxon>Halobacteria</taxon>
        <taxon>Halobacteriales</taxon>
        <taxon>Haloarculaceae</taxon>
        <taxon>Halomicrobium</taxon>
    </lineage>
</organism>
<dbReference type="AlphaFoldDB" id="A0A1I6KP10"/>
<feature type="compositionally biased region" description="Basic and acidic residues" evidence="1">
    <location>
        <begin position="49"/>
        <end position="72"/>
    </location>
</feature>
<reference evidence="2 3" key="1">
    <citation type="submission" date="2016-10" db="EMBL/GenBank/DDBJ databases">
        <authorList>
            <person name="de Groot N.N."/>
        </authorList>
    </citation>
    <scope>NUCLEOTIDE SEQUENCE [LARGE SCALE GENOMIC DNA]</scope>
    <source>
        <strain evidence="2 3">CGMCC 1.10457</strain>
    </source>
</reference>
<dbReference type="OrthoDB" id="220780at2157"/>
<evidence type="ECO:0000313" key="2">
    <source>
        <dbReference type="EMBL" id="SFR92917.1"/>
    </source>
</evidence>
<name>A0A1I6KP10_9EURY</name>
<evidence type="ECO:0000313" key="3">
    <source>
        <dbReference type="Proteomes" id="UP000199062"/>
    </source>
</evidence>
<gene>
    <name evidence="2" type="ORF">SAMN05216559_1180</name>
</gene>
<accession>A0A1I6KP10</accession>
<keyword evidence="3" id="KW-1185">Reference proteome</keyword>